<keyword evidence="2" id="KW-0732">Signal</keyword>
<name>A0ABP8CND4_9FLAO</name>
<evidence type="ECO:0000256" key="1">
    <source>
        <dbReference type="SAM" id="Phobius"/>
    </source>
</evidence>
<proteinExistence type="predicted"/>
<feature type="chain" id="PRO_5047084427" description="CPBP family intramembrane metalloprotease" evidence="2">
    <location>
        <begin position="21"/>
        <end position="73"/>
    </location>
</feature>
<accession>A0ABP8CND4</accession>
<protein>
    <recommendedName>
        <fullName evidence="5">CPBP family intramembrane metalloprotease</fullName>
    </recommendedName>
</protein>
<keyword evidence="4" id="KW-1185">Reference proteome</keyword>
<dbReference type="PROSITE" id="PS51257">
    <property type="entry name" value="PROKAR_LIPOPROTEIN"/>
    <property type="match status" value="1"/>
</dbReference>
<comment type="caution">
    <text evidence="3">The sequence shown here is derived from an EMBL/GenBank/DDBJ whole genome shotgun (WGS) entry which is preliminary data.</text>
</comment>
<feature type="transmembrane region" description="Helical" evidence="1">
    <location>
        <begin position="52"/>
        <end position="70"/>
    </location>
</feature>
<organism evidence="3 4">
    <name type="scientific">Winogradskyella damuponensis</name>
    <dbReference type="NCBI Taxonomy" id="943939"/>
    <lineage>
        <taxon>Bacteria</taxon>
        <taxon>Pseudomonadati</taxon>
        <taxon>Bacteroidota</taxon>
        <taxon>Flavobacteriia</taxon>
        <taxon>Flavobacteriales</taxon>
        <taxon>Flavobacteriaceae</taxon>
        <taxon>Winogradskyella</taxon>
    </lineage>
</organism>
<evidence type="ECO:0008006" key="5">
    <source>
        <dbReference type="Google" id="ProtNLM"/>
    </source>
</evidence>
<dbReference type="EMBL" id="BAABCB010000005">
    <property type="protein sequence ID" value="GAA4241224.1"/>
    <property type="molecule type" value="Genomic_DNA"/>
</dbReference>
<sequence>MTKKYILLLLFISISFACFSQNQGSDTVIKSGVGLGSVIAVVISWDRNKSILWAILHGIFSWLYVIYYALTRD</sequence>
<gene>
    <name evidence="3" type="ORF">GCM10022292_06790</name>
</gene>
<evidence type="ECO:0000313" key="4">
    <source>
        <dbReference type="Proteomes" id="UP001501682"/>
    </source>
</evidence>
<evidence type="ECO:0000256" key="2">
    <source>
        <dbReference type="SAM" id="SignalP"/>
    </source>
</evidence>
<dbReference type="RefSeq" id="WP_334469542.1">
    <property type="nucleotide sequence ID" value="NZ_BAABCB010000005.1"/>
</dbReference>
<evidence type="ECO:0000313" key="3">
    <source>
        <dbReference type="EMBL" id="GAA4241224.1"/>
    </source>
</evidence>
<keyword evidence="1" id="KW-0472">Membrane</keyword>
<keyword evidence="1" id="KW-1133">Transmembrane helix</keyword>
<feature type="signal peptide" evidence="2">
    <location>
        <begin position="1"/>
        <end position="20"/>
    </location>
</feature>
<keyword evidence="1" id="KW-0812">Transmembrane</keyword>
<reference evidence="4" key="1">
    <citation type="journal article" date="2019" name="Int. J. Syst. Evol. Microbiol.">
        <title>The Global Catalogue of Microorganisms (GCM) 10K type strain sequencing project: providing services to taxonomists for standard genome sequencing and annotation.</title>
        <authorList>
            <consortium name="The Broad Institute Genomics Platform"/>
            <consortium name="The Broad Institute Genome Sequencing Center for Infectious Disease"/>
            <person name="Wu L."/>
            <person name="Ma J."/>
        </authorList>
    </citation>
    <scope>NUCLEOTIDE SEQUENCE [LARGE SCALE GENOMIC DNA]</scope>
    <source>
        <strain evidence="4">JCM 17633</strain>
    </source>
</reference>
<dbReference type="Proteomes" id="UP001501682">
    <property type="component" value="Unassembled WGS sequence"/>
</dbReference>